<dbReference type="AlphaFoldDB" id="H0E0T5"/>
<proteinExistence type="predicted"/>
<dbReference type="Proteomes" id="UP000005143">
    <property type="component" value="Unassembled WGS sequence"/>
</dbReference>
<accession>H0E0T5</accession>
<reference evidence="1 2" key="1">
    <citation type="journal article" date="2013" name="Biodegradation">
        <title>Quantitative proteomic analysis of ibuprofen-degrading Patulibacter sp. strain I11.</title>
        <authorList>
            <person name="Almeida B."/>
            <person name="Kjeldal H."/>
            <person name="Lolas I."/>
            <person name="Knudsen A.D."/>
            <person name="Carvalho G."/>
            <person name="Nielsen K.L."/>
            <person name="Barreto Crespo M.T."/>
            <person name="Stensballe A."/>
            <person name="Nielsen J.L."/>
        </authorList>
    </citation>
    <scope>NUCLEOTIDE SEQUENCE [LARGE SCALE GENOMIC DNA]</scope>
    <source>
        <strain evidence="1 2">I11</strain>
    </source>
</reference>
<protein>
    <recommendedName>
        <fullName evidence="3">Polyketide cyclase/dehydrase</fullName>
    </recommendedName>
</protein>
<dbReference type="InterPro" id="IPR023393">
    <property type="entry name" value="START-like_dom_sf"/>
</dbReference>
<dbReference type="EMBL" id="AGUD01000012">
    <property type="protein sequence ID" value="EHN12699.1"/>
    <property type="molecule type" value="Genomic_DNA"/>
</dbReference>
<keyword evidence="2" id="KW-1185">Reference proteome</keyword>
<organism evidence="1 2">
    <name type="scientific">Patulibacter medicamentivorans</name>
    <dbReference type="NCBI Taxonomy" id="1097667"/>
    <lineage>
        <taxon>Bacteria</taxon>
        <taxon>Bacillati</taxon>
        <taxon>Actinomycetota</taxon>
        <taxon>Thermoleophilia</taxon>
        <taxon>Solirubrobacterales</taxon>
        <taxon>Patulibacteraceae</taxon>
        <taxon>Patulibacter</taxon>
    </lineage>
</organism>
<dbReference type="RefSeq" id="WP_007570297.1">
    <property type="nucleotide sequence ID" value="NZ_AGUD01000012.1"/>
</dbReference>
<evidence type="ECO:0000313" key="2">
    <source>
        <dbReference type="Proteomes" id="UP000005143"/>
    </source>
</evidence>
<name>H0E0T5_9ACTN</name>
<sequence>MTSPATRPAVVETAVETTAAATAVWALWADVPNWPRWDHALSGARLDGPFAPGSAGAMTVHGQGELAFTLTAIEPRRRFADRTGLPDGEVRFEHRIEPLEDGRIRVVHRAEVDAPEPIASAIASSIEQGLPTAVAALVALAERNGDDRAR</sequence>
<comment type="caution">
    <text evidence="1">The sequence shown here is derived from an EMBL/GenBank/DDBJ whole genome shotgun (WGS) entry which is preliminary data.</text>
</comment>
<dbReference type="InterPro" id="IPR019587">
    <property type="entry name" value="Polyketide_cyclase/dehydratase"/>
</dbReference>
<dbReference type="SUPFAM" id="SSF55961">
    <property type="entry name" value="Bet v1-like"/>
    <property type="match status" value="1"/>
</dbReference>
<dbReference type="Pfam" id="PF10604">
    <property type="entry name" value="Polyketide_cyc2"/>
    <property type="match status" value="1"/>
</dbReference>
<gene>
    <name evidence="1" type="ORF">PAI11_03930</name>
</gene>
<evidence type="ECO:0000313" key="1">
    <source>
        <dbReference type="EMBL" id="EHN12699.1"/>
    </source>
</evidence>
<dbReference type="Gene3D" id="3.30.530.20">
    <property type="match status" value="1"/>
</dbReference>
<evidence type="ECO:0008006" key="3">
    <source>
        <dbReference type="Google" id="ProtNLM"/>
    </source>
</evidence>